<sequence>MIAKTQSILLSGAVLGAFAIGGVTLVAVTHGAVDSRIADNQRQAMLDQLNTILPAERITNDPLQDSLQVSASDLLGADSTPVYRARQDAAPVALVLESVVPDGYAGPIKLLVAVLHDGTLGGVRVVSHHETPGLGDKIEVAKSDWVLDFTGKSLTNPPLEKWAVKRDGGEFDQFTGATITPRSIVNAVRDTLLYVQQQGEALYQPSPTAATTSGTGAG</sequence>
<proteinExistence type="inferred from homology"/>
<dbReference type="GO" id="GO:0009055">
    <property type="term" value="F:electron transfer activity"/>
    <property type="evidence" value="ECO:0007669"/>
    <property type="project" value="InterPro"/>
</dbReference>
<dbReference type="RefSeq" id="WP_091332629.1">
    <property type="nucleotide sequence ID" value="NZ_FNOW01000010.1"/>
</dbReference>
<name>A0A1H3DTP5_ALLWA</name>
<dbReference type="OrthoDB" id="9784165at2"/>
<keyword evidence="5 6" id="KW-0249">Electron transport</keyword>
<dbReference type="PIRSF" id="PIRSF006091">
    <property type="entry name" value="E_trnsport_RnfG"/>
    <property type="match status" value="1"/>
</dbReference>
<evidence type="ECO:0000313" key="9">
    <source>
        <dbReference type="Proteomes" id="UP000198672"/>
    </source>
</evidence>
<keyword evidence="4 6" id="KW-0288">FMN</keyword>
<accession>A0A1H3DTP5</accession>
<dbReference type="HAMAP" id="MF_00479">
    <property type="entry name" value="RsxG_RnfG"/>
    <property type="match status" value="1"/>
</dbReference>
<keyword evidence="2 6" id="KW-0597">Phosphoprotein</keyword>
<dbReference type="Proteomes" id="UP000198672">
    <property type="component" value="Unassembled WGS sequence"/>
</dbReference>
<dbReference type="NCBIfam" id="TIGR01947">
    <property type="entry name" value="rnfG"/>
    <property type="match status" value="1"/>
</dbReference>
<dbReference type="GO" id="GO:0005886">
    <property type="term" value="C:plasma membrane"/>
    <property type="evidence" value="ECO:0007669"/>
    <property type="project" value="UniProtKB-SubCell"/>
</dbReference>
<keyword evidence="6" id="KW-1003">Cell membrane</keyword>
<evidence type="ECO:0000256" key="6">
    <source>
        <dbReference type="HAMAP-Rule" id="MF_00479"/>
    </source>
</evidence>
<evidence type="ECO:0000256" key="2">
    <source>
        <dbReference type="ARBA" id="ARBA00022553"/>
    </source>
</evidence>
<keyword evidence="6" id="KW-0472">Membrane</keyword>
<dbReference type="Pfam" id="PF04205">
    <property type="entry name" value="FMN_bind"/>
    <property type="match status" value="1"/>
</dbReference>
<gene>
    <name evidence="6" type="primary">rnfG</name>
    <name evidence="8" type="ORF">SAMN05421644_1102</name>
</gene>
<comment type="subunit">
    <text evidence="6">The complex is composed of six subunits: RnfA, RnfB, RnfC, RnfD, RnfE and RnfG.</text>
</comment>
<reference evidence="9" key="1">
    <citation type="submission" date="2016-10" db="EMBL/GenBank/DDBJ databases">
        <authorList>
            <person name="Varghese N."/>
            <person name="Submissions S."/>
        </authorList>
    </citation>
    <scope>NUCLEOTIDE SEQUENCE [LARGE SCALE GENOMIC DNA]</scope>
    <source>
        <strain evidence="9">DSM 173</strain>
    </source>
</reference>
<dbReference type="EC" id="7.-.-.-" evidence="6"/>
<keyword evidence="6" id="KW-1133">Transmembrane helix</keyword>
<dbReference type="EMBL" id="FNOW01000010">
    <property type="protein sequence ID" value="SDX69690.1"/>
    <property type="molecule type" value="Genomic_DNA"/>
</dbReference>
<keyword evidence="1 6" id="KW-0813">Transport</keyword>
<dbReference type="AlphaFoldDB" id="A0A1H3DTP5"/>
<evidence type="ECO:0000256" key="5">
    <source>
        <dbReference type="ARBA" id="ARBA00022982"/>
    </source>
</evidence>
<keyword evidence="6" id="KW-1278">Translocase</keyword>
<evidence type="ECO:0000256" key="4">
    <source>
        <dbReference type="ARBA" id="ARBA00022643"/>
    </source>
</evidence>
<protein>
    <recommendedName>
        <fullName evidence="6">Ion-translocating oxidoreductase complex subunit G</fullName>
        <ecNumber evidence="6">7.-.-.-</ecNumber>
    </recommendedName>
    <alternativeName>
        <fullName evidence="6">Rnf electron transport complex subunit G</fullName>
    </alternativeName>
</protein>
<comment type="function">
    <text evidence="6">Part of a membrane-bound complex that couples electron transfer with translocation of ions across the membrane.</text>
</comment>
<dbReference type="STRING" id="61595.SAMN05421644_1102"/>
<evidence type="ECO:0000256" key="3">
    <source>
        <dbReference type="ARBA" id="ARBA00022630"/>
    </source>
</evidence>
<dbReference type="NCBIfam" id="NF002519">
    <property type="entry name" value="PRK01908.1"/>
    <property type="match status" value="1"/>
</dbReference>
<keyword evidence="6" id="KW-0997">Cell inner membrane</keyword>
<evidence type="ECO:0000256" key="1">
    <source>
        <dbReference type="ARBA" id="ARBA00022448"/>
    </source>
</evidence>
<dbReference type="GO" id="GO:0022900">
    <property type="term" value="P:electron transport chain"/>
    <property type="evidence" value="ECO:0007669"/>
    <property type="project" value="UniProtKB-UniRule"/>
</dbReference>
<evidence type="ECO:0000259" key="7">
    <source>
        <dbReference type="SMART" id="SM00900"/>
    </source>
</evidence>
<comment type="cofactor">
    <cofactor evidence="6">
        <name>FMN</name>
        <dbReference type="ChEBI" id="CHEBI:58210"/>
    </cofactor>
</comment>
<feature type="domain" description="FMN-binding" evidence="7">
    <location>
        <begin position="103"/>
        <end position="195"/>
    </location>
</feature>
<comment type="subcellular location">
    <subcellularLocation>
        <location evidence="6">Cell inner membrane</location>
        <topology evidence="6">Single-pass membrane protein</topology>
    </subcellularLocation>
</comment>
<keyword evidence="6" id="KW-0812">Transmembrane</keyword>
<dbReference type="PANTHER" id="PTHR36118:SF1">
    <property type="entry name" value="ION-TRANSLOCATING OXIDOREDUCTASE COMPLEX SUBUNIT G"/>
    <property type="match status" value="1"/>
</dbReference>
<dbReference type="InterPro" id="IPR007329">
    <property type="entry name" value="FMN-bd"/>
</dbReference>
<keyword evidence="3 6" id="KW-0285">Flavoprotein</keyword>
<dbReference type="InterPro" id="IPR010209">
    <property type="entry name" value="Ion_transpt_RnfG/RsxG"/>
</dbReference>
<dbReference type="PANTHER" id="PTHR36118">
    <property type="entry name" value="ION-TRANSLOCATING OXIDOREDUCTASE COMPLEX SUBUNIT G"/>
    <property type="match status" value="1"/>
</dbReference>
<feature type="modified residue" description="FMN phosphoryl threonine" evidence="6">
    <location>
        <position position="178"/>
    </location>
</feature>
<comment type="similarity">
    <text evidence="6">Belongs to the RnfG family.</text>
</comment>
<dbReference type="GO" id="GO:0010181">
    <property type="term" value="F:FMN binding"/>
    <property type="evidence" value="ECO:0007669"/>
    <property type="project" value="InterPro"/>
</dbReference>
<evidence type="ECO:0000313" key="8">
    <source>
        <dbReference type="EMBL" id="SDX69690.1"/>
    </source>
</evidence>
<organism evidence="8 9">
    <name type="scientific">Allochromatium warmingii</name>
    <name type="common">Chromatium warmingii</name>
    <dbReference type="NCBI Taxonomy" id="61595"/>
    <lineage>
        <taxon>Bacteria</taxon>
        <taxon>Pseudomonadati</taxon>
        <taxon>Pseudomonadota</taxon>
        <taxon>Gammaproteobacteria</taxon>
        <taxon>Chromatiales</taxon>
        <taxon>Chromatiaceae</taxon>
        <taxon>Allochromatium</taxon>
    </lineage>
</organism>
<dbReference type="SMART" id="SM00900">
    <property type="entry name" value="FMN_bind"/>
    <property type="match status" value="1"/>
</dbReference>
<keyword evidence="9" id="KW-1185">Reference proteome</keyword>